<dbReference type="InterPro" id="IPR055377">
    <property type="entry name" value="GH3_M"/>
</dbReference>
<feature type="domain" description="GH3 middle" evidence="1">
    <location>
        <begin position="345"/>
        <end position="418"/>
    </location>
</feature>
<evidence type="ECO:0000313" key="4">
    <source>
        <dbReference type="EMBL" id="SPQ98852.1"/>
    </source>
</evidence>
<dbReference type="SMR" id="A0A0G4J340"/>
<proteinExistence type="predicted"/>
<dbReference type="OMA" id="LYWELAL"/>
<dbReference type="Pfam" id="PF23572">
    <property type="entry name" value="GH3_C"/>
    <property type="match status" value="1"/>
</dbReference>
<dbReference type="Proteomes" id="UP000290189">
    <property type="component" value="Unassembled WGS sequence"/>
</dbReference>
<dbReference type="InterPro" id="IPR004993">
    <property type="entry name" value="GH3"/>
</dbReference>
<keyword evidence="5" id="KW-1185">Reference proteome</keyword>
<organism evidence="3 5">
    <name type="scientific">Plasmodiophora brassicae</name>
    <name type="common">Clubroot disease agent</name>
    <dbReference type="NCBI Taxonomy" id="37360"/>
    <lineage>
        <taxon>Eukaryota</taxon>
        <taxon>Sar</taxon>
        <taxon>Rhizaria</taxon>
        <taxon>Endomyxa</taxon>
        <taxon>Phytomyxea</taxon>
        <taxon>Plasmodiophorida</taxon>
        <taxon>Plasmodiophoridae</taxon>
        <taxon>Plasmodiophora</taxon>
    </lineage>
</organism>
<evidence type="ECO:0008006" key="7">
    <source>
        <dbReference type="Google" id="ProtNLM"/>
    </source>
</evidence>
<protein>
    <recommendedName>
        <fullName evidence="7">GH3 auxin-responsive promoter</fullName>
    </recommendedName>
</protein>
<name>A0A0G4J340_PLABS</name>
<dbReference type="Pfam" id="PF23571">
    <property type="entry name" value="GH3_M"/>
    <property type="match status" value="1"/>
</dbReference>
<feature type="domain" description="GH3 C-terminal" evidence="2">
    <location>
        <begin position="440"/>
        <end position="552"/>
    </location>
</feature>
<sequence>MATGEGHSPTLAKLASGVEEANSAALASILGRNARTTQVGRDFGLDPTWSPDAFREKCPLTTYADYEPYANRMLESADPSNIMVPGVPLFMATSGGTTGARSKCFPITGRTSRAERVRLSLINESLPYDEWKGPWLPMLSSRIDRYAASGMPVCILSTGMMALTNRLDASFATSVVPRPVHNLANLSDHLKLYLLFALPRRDLNVIITTFGNLVIDLFRCLLENKDAFVAAIAEGELPGDEFFQDALPDDVRQQLQSEFVRNQGRADELECIFSSYGEDHRGLIAAIWPSLRVVFTSVTGAFEMYRAPIQDFLGDAVTIISFGYASSEGEFIGIPTFPKDGVQNYVFAPGSLFLEFIRDEDRHLAQPPTCLLSELCPGQSYELVLTNERGLYRYRTFDSIEVVDMVHGALPVFKILGRANVGFRLVGGDEFIVAESELLPAIVNAVSELPGTIPEFGSYLDVDVLPGHIVVAIEMPVGATPDEQLAAGLAEKIDASLSTANPRYRASITDGRLSPLAVVFVSPGALSRLREFKQKRANVAFSQVKLPLALTDTALVNILKNQIVL</sequence>
<evidence type="ECO:0000259" key="1">
    <source>
        <dbReference type="Pfam" id="PF23571"/>
    </source>
</evidence>
<gene>
    <name evidence="3" type="ORF">PBRA_002260</name>
    <name evidence="4" type="ORF">PLBR_LOCUS6067</name>
</gene>
<keyword evidence="4" id="KW-0496">Mitochondrion</keyword>
<geneLocation type="mitochondrion" evidence="4"/>
<dbReference type="AlphaFoldDB" id="A0A0G4J340"/>
<dbReference type="EMBL" id="CDSF01000122">
    <property type="protein sequence ID" value="CEP01995.1"/>
    <property type="molecule type" value="Genomic_DNA"/>
</dbReference>
<dbReference type="OrthoDB" id="10004661at2759"/>
<dbReference type="Pfam" id="PF03321">
    <property type="entry name" value="GH3"/>
    <property type="match status" value="1"/>
</dbReference>
<evidence type="ECO:0000313" key="6">
    <source>
        <dbReference type="Proteomes" id="UP000290189"/>
    </source>
</evidence>
<accession>A0A0G4J340</accession>
<dbReference type="GO" id="GO:0005737">
    <property type="term" value="C:cytoplasm"/>
    <property type="evidence" value="ECO:0007669"/>
    <property type="project" value="TreeGrafter"/>
</dbReference>
<dbReference type="EMBL" id="OVEO01000010">
    <property type="protein sequence ID" value="SPQ98852.1"/>
    <property type="molecule type" value="Genomic_DNA"/>
</dbReference>
<evidence type="ECO:0000259" key="2">
    <source>
        <dbReference type="Pfam" id="PF23572"/>
    </source>
</evidence>
<reference evidence="3 5" key="1">
    <citation type="submission" date="2015-02" db="EMBL/GenBank/DDBJ databases">
        <authorList>
            <person name="Chooi Y.-H."/>
        </authorList>
    </citation>
    <scope>NUCLEOTIDE SEQUENCE [LARGE SCALE GENOMIC DNA]</scope>
    <source>
        <strain evidence="3">E3</strain>
    </source>
</reference>
<dbReference type="InterPro" id="IPR055378">
    <property type="entry name" value="GH3_C"/>
</dbReference>
<reference evidence="4 6" key="2">
    <citation type="submission" date="2018-03" db="EMBL/GenBank/DDBJ databases">
        <authorList>
            <person name="Fogelqvist J."/>
        </authorList>
    </citation>
    <scope>NUCLEOTIDE SEQUENCE [LARGE SCALE GENOMIC DNA]</scope>
</reference>
<dbReference type="PANTHER" id="PTHR31901:SF9">
    <property type="entry name" value="GH3 DOMAIN-CONTAINING PROTEIN"/>
    <property type="match status" value="1"/>
</dbReference>
<evidence type="ECO:0000313" key="5">
    <source>
        <dbReference type="Proteomes" id="UP000039324"/>
    </source>
</evidence>
<dbReference type="GO" id="GO:0016881">
    <property type="term" value="F:acid-amino acid ligase activity"/>
    <property type="evidence" value="ECO:0007669"/>
    <property type="project" value="TreeGrafter"/>
</dbReference>
<dbReference type="Proteomes" id="UP000039324">
    <property type="component" value="Unassembled WGS sequence"/>
</dbReference>
<evidence type="ECO:0000313" key="3">
    <source>
        <dbReference type="EMBL" id="CEP01995.1"/>
    </source>
</evidence>
<dbReference type="PANTHER" id="PTHR31901">
    <property type="entry name" value="GH3 DOMAIN-CONTAINING PROTEIN"/>
    <property type="match status" value="1"/>
</dbReference>